<comment type="caution">
    <text evidence="2">The sequence shown here is derived from an EMBL/GenBank/DDBJ whole genome shotgun (WGS) entry which is preliminary data.</text>
</comment>
<evidence type="ECO:0000313" key="2">
    <source>
        <dbReference type="EMBL" id="NKY22705.1"/>
    </source>
</evidence>
<gene>
    <name evidence="2" type="ORF">HGA03_08510</name>
</gene>
<dbReference type="EMBL" id="JAAXOX010000003">
    <property type="protein sequence ID" value="NKY22705.1"/>
    <property type="molecule type" value="Genomic_DNA"/>
</dbReference>
<keyword evidence="3" id="KW-1185">Reference proteome</keyword>
<feature type="region of interest" description="Disordered" evidence="1">
    <location>
        <begin position="21"/>
        <end position="57"/>
    </location>
</feature>
<reference evidence="2 3" key="1">
    <citation type="submission" date="2020-04" db="EMBL/GenBank/DDBJ databases">
        <title>MicrobeNet Type strains.</title>
        <authorList>
            <person name="Nicholson A.C."/>
        </authorList>
    </citation>
    <scope>NUCLEOTIDE SEQUENCE [LARGE SCALE GENOMIC DNA]</scope>
    <source>
        <strain evidence="2 3">ATCC BAA-788</strain>
    </source>
</reference>
<dbReference type="AlphaFoldDB" id="A0A7X6QZ09"/>
<protein>
    <submittedName>
        <fullName evidence="2">Uncharacterized protein</fullName>
    </submittedName>
</protein>
<proteinExistence type="predicted"/>
<dbReference type="RefSeq" id="WP_168629813.1">
    <property type="nucleotide sequence ID" value="NZ_BONL01000004.1"/>
</dbReference>
<evidence type="ECO:0000256" key="1">
    <source>
        <dbReference type="SAM" id="MobiDB-lite"/>
    </source>
</evidence>
<name>A0A7X6QZ09_9CELL</name>
<dbReference type="Proteomes" id="UP000581206">
    <property type="component" value="Unassembled WGS sequence"/>
</dbReference>
<evidence type="ECO:0000313" key="3">
    <source>
        <dbReference type="Proteomes" id="UP000581206"/>
    </source>
</evidence>
<accession>A0A7X6QZ09</accession>
<organism evidence="2 3">
    <name type="scientific">Cellulomonas denverensis</name>
    <dbReference type="NCBI Taxonomy" id="264297"/>
    <lineage>
        <taxon>Bacteria</taxon>
        <taxon>Bacillati</taxon>
        <taxon>Actinomycetota</taxon>
        <taxon>Actinomycetes</taxon>
        <taxon>Micrococcales</taxon>
        <taxon>Cellulomonadaceae</taxon>
        <taxon>Cellulomonas</taxon>
    </lineage>
</organism>
<sequence length="67" mass="7652">MHPISTFDLHRLDQQERLAASLRAADRARTTPVRARHSDRHQHPPDPSPRPAWFGNGLRAPLVEALR</sequence>